<evidence type="ECO:0000256" key="6">
    <source>
        <dbReference type="PIRNR" id="PIRNR018968"/>
    </source>
</evidence>
<comment type="similarity">
    <text evidence="6">Belongs to the ABC-4 integral membrane protein family.</text>
</comment>
<keyword evidence="3 6" id="KW-0812">Transmembrane</keyword>
<feature type="domain" description="ABC3 transporter permease C-terminal" evidence="7">
    <location>
        <begin position="563"/>
        <end position="667"/>
    </location>
</feature>
<evidence type="ECO:0000259" key="7">
    <source>
        <dbReference type="Pfam" id="PF02687"/>
    </source>
</evidence>
<evidence type="ECO:0000313" key="9">
    <source>
        <dbReference type="Proteomes" id="UP000289794"/>
    </source>
</evidence>
<keyword evidence="4 6" id="KW-1133">Transmembrane helix</keyword>
<evidence type="ECO:0000313" key="8">
    <source>
        <dbReference type="EMBL" id="QBE98139.1"/>
    </source>
</evidence>
<feature type="transmembrane region" description="Helical" evidence="6">
    <location>
        <begin position="30"/>
        <end position="47"/>
    </location>
</feature>
<reference evidence="8 9" key="1">
    <citation type="submission" date="2019-01" db="EMBL/GenBank/DDBJ databases">
        <title>PMF-metabolizing Aryl O-demethylase.</title>
        <authorList>
            <person name="Kim M."/>
        </authorList>
    </citation>
    <scope>NUCLEOTIDE SEQUENCE [LARGE SCALE GENOMIC DNA]</scope>
    <source>
        <strain evidence="8 9">PMF1</strain>
    </source>
</reference>
<dbReference type="RefSeq" id="WP_130181671.1">
    <property type="nucleotide sequence ID" value="NZ_CP035945.1"/>
</dbReference>
<comment type="subcellular location">
    <subcellularLocation>
        <location evidence="1 6">Cell membrane</location>
        <topology evidence="1 6">Multi-pass membrane protein</topology>
    </subcellularLocation>
</comment>
<keyword evidence="6" id="KW-0813">Transport</keyword>
<dbReference type="Pfam" id="PF02687">
    <property type="entry name" value="FtsX"/>
    <property type="match status" value="2"/>
</dbReference>
<dbReference type="GO" id="GO:0005886">
    <property type="term" value="C:plasma membrane"/>
    <property type="evidence" value="ECO:0007669"/>
    <property type="project" value="UniProtKB-SubCell"/>
</dbReference>
<dbReference type="KEGG" id="bpro:PMF13cell1_03705"/>
<gene>
    <name evidence="8" type="primary">bceB_4</name>
    <name evidence="8" type="ORF">PMF13cell1_03705</name>
</gene>
<dbReference type="AlphaFoldDB" id="A0A4P6M0S0"/>
<feature type="transmembrane region" description="Helical" evidence="6">
    <location>
        <begin position="644"/>
        <end position="665"/>
    </location>
</feature>
<evidence type="ECO:0000256" key="3">
    <source>
        <dbReference type="ARBA" id="ARBA00022692"/>
    </source>
</evidence>
<feature type="transmembrane region" description="Helical" evidence="6">
    <location>
        <begin position="555"/>
        <end position="576"/>
    </location>
</feature>
<dbReference type="InterPro" id="IPR027022">
    <property type="entry name" value="ABC_permease_BceB-typ"/>
</dbReference>
<feature type="transmembrane region" description="Helical" evidence="6">
    <location>
        <begin position="610"/>
        <end position="632"/>
    </location>
</feature>
<feature type="transmembrane region" description="Helical" evidence="6">
    <location>
        <begin position="250"/>
        <end position="272"/>
    </location>
</feature>
<dbReference type="Proteomes" id="UP000289794">
    <property type="component" value="Chromosome"/>
</dbReference>
<keyword evidence="5 6" id="KW-0472">Membrane</keyword>
<feature type="transmembrane region" description="Helical" evidence="6">
    <location>
        <begin position="120"/>
        <end position="143"/>
    </location>
</feature>
<name>A0A4P6M0S0_9FIRM</name>
<evidence type="ECO:0000256" key="4">
    <source>
        <dbReference type="ARBA" id="ARBA00022989"/>
    </source>
</evidence>
<dbReference type="PANTHER" id="PTHR46795">
    <property type="entry name" value="ABC TRANSPORTER PERMEASE-RELATED-RELATED"/>
    <property type="match status" value="1"/>
</dbReference>
<dbReference type="PIRSF" id="PIRSF018968">
    <property type="entry name" value="ABC_permease_BceB"/>
    <property type="match status" value="1"/>
</dbReference>
<evidence type="ECO:0000256" key="2">
    <source>
        <dbReference type="ARBA" id="ARBA00022475"/>
    </source>
</evidence>
<sequence length="679" mass="76550">MAMLSEKSNVSDVMFQRLARNNVKKNMRHYLIYFITLLFSVSMLYTFNSIGAQFSMLNMSDRGSYLAFSSGMMASVSVFISLILGFLVVYANKFLMRRRKKELGIYITLGMRQQDISRMLVKETVIIGGLSLIWGILLGIFLSQGLSLITIKFLQIEGAQYRFVISPLAVVECLVFYSLIFFFMNWRNKKMLAKHSLVELLYADKKNEEAPDEKLAGKFFMLTASVICMAASSVISVIDGFNMKYISVSVVVLFIGTFLFFRSAAGILLFLLHKKKKLYYKDLNMFSIHQVSSKINSTNKVLSVICLLLFLSFTTISVGLGISVSVSKGLSKMTSADAVIESYRENSGQEISVKDKLEQLGFPLEKLTSSTVEVDLYEQSDISISSFFLPGTPGKEKLLKDRYKNMDQPLNVMKISAFNDLRRQQGLEPINMDGQEFLINCDVSEISKAYEYFAEHGEAPIEINGYSLSLMKNGVYQMPYQNVNVLSDMGTLIVPDEAAEGLESFRSLLNCMYTENSEQMEEAFMDAWQELNNTGLRIATKRLIITEITSTSMTLSYIAVYLGIIFLICACAVLALQQTANAIDNTARYETLRRLGAKESSMRKTLRTQILVYFGVPLVLGLLYSVVGIRVMYTDMGNVPADVIAQNVLFASVMFILVYGSYFFITYNNTKNILKLDRD</sequence>
<dbReference type="InterPro" id="IPR003838">
    <property type="entry name" value="ABC3_permease_C"/>
</dbReference>
<feature type="transmembrane region" description="Helical" evidence="6">
    <location>
        <begin position="67"/>
        <end position="91"/>
    </location>
</feature>
<dbReference type="InterPro" id="IPR052536">
    <property type="entry name" value="ABC-4_Integral_Memb_Prot"/>
</dbReference>
<organism evidence="8 9">
    <name type="scientific">Blautia producta</name>
    <dbReference type="NCBI Taxonomy" id="33035"/>
    <lineage>
        <taxon>Bacteria</taxon>
        <taxon>Bacillati</taxon>
        <taxon>Bacillota</taxon>
        <taxon>Clostridia</taxon>
        <taxon>Lachnospirales</taxon>
        <taxon>Lachnospiraceae</taxon>
        <taxon>Blautia</taxon>
    </lineage>
</organism>
<feature type="domain" description="ABC3 transporter permease C-terminal" evidence="7">
    <location>
        <begin position="75"/>
        <end position="186"/>
    </location>
</feature>
<accession>A0A4P6M0S0</accession>
<proteinExistence type="inferred from homology"/>
<feature type="transmembrane region" description="Helical" evidence="6">
    <location>
        <begin position="219"/>
        <end position="238"/>
    </location>
</feature>
<evidence type="ECO:0000256" key="5">
    <source>
        <dbReference type="ARBA" id="ARBA00023136"/>
    </source>
</evidence>
<dbReference type="PANTHER" id="PTHR46795:SF3">
    <property type="entry name" value="ABC TRANSPORTER PERMEASE"/>
    <property type="match status" value="1"/>
</dbReference>
<protein>
    <submittedName>
        <fullName evidence="8">Bacitracin export permease protein BceB</fullName>
    </submittedName>
</protein>
<keyword evidence="2 6" id="KW-1003">Cell membrane</keyword>
<feature type="transmembrane region" description="Helical" evidence="6">
    <location>
        <begin position="163"/>
        <end position="184"/>
    </location>
</feature>
<evidence type="ECO:0000256" key="1">
    <source>
        <dbReference type="ARBA" id="ARBA00004651"/>
    </source>
</evidence>
<dbReference type="EMBL" id="CP035945">
    <property type="protein sequence ID" value="QBE98139.1"/>
    <property type="molecule type" value="Genomic_DNA"/>
</dbReference>
<feature type="transmembrane region" description="Helical" evidence="6">
    <location>
        <begin position="301"/>
        <end position="324"/>
    </location>
</feature>
<dbReference type="GO" id="GO:0055085">
    <property type="term" value="P:transmembrane transport"/>
    <property type="evidence" value="ECO:0007669"/>
    <property type="project" value="UniProtKB-UniRule"/>
</dbReference>